<feature type="transmembrane region" description="Helical" evidence="6">
    <location>
        <begin position="42"/>
        <end position="61"/>
    </location>
</feature>
<keyword evidence="5 6" id="KW-0472">Membrane</keyword>
<dbReference type="InterPro" id="IPR007267">
    <property type="entry name" value="GtrA_DPMS_TM"/>
</dbReference>
<evidence type="ECO:0000256" key="2">
    <source>
        <dbReference type="ARBA" id="ARBA00009399"/>
    </source>
</evidence>
<keyword evidence="4 6" id="KW-1133">Transmembrane helix</keyword>
<evidence type="ECO:0000256" key="1">
    <source>
        <dbReference type="ARBA" id="ARBA00004141"/>
    </source>
</evidence>
<comment type="similarity">
    <text evidence="2">Belongs to the GtrA family.</text>
</comment>
<organism evidence="8 9">
    <name type="scientific">Clostridium punense</name>
    <dbReference type="NCBI Taxonomy" id="1054297"/>
    <lineage>
        <taxon>Bacteria</taxon>
        <taxon>Bacillati</taxon>
        <taxon>Bacillota</taxon>
        <taxon>Clostridia</taxon>
        <taxon>Eubacteriales</taxon>
        <taxon>Clostridiaceae</taxon>
        <taxon>Clostridium</taxon>
    </lineage>
</organism>
<keyword evidence="3 6" id="KW-0812">Transmembrane</keyword>
<comment type="caution">
    <text evidence="8">The sequence shown here is derived from an EMBL/GenBank/DDBJ whole genome shotgun (WGS) entry which is preliminary data.</text>
</comment>
<evidence type="ECO:0000256" key="4">
    <source>
        <dbReference type="ARBA" id="ARBA00022989"/>
    </source>
</evidence>
<evidence type="ECO:0000256" key="5">
    <source>
        <dbReference type="ARBA" id="ARBA00023136"/>
    </source>
</evidence>
<feature type="transmembrane region" description="Helical" evidence="6">
    <location>
        <begin position="116"/>
        <end position="135"/>
    </location>
</feature>
<proteinExistence type="inferred from homology"/>
<accession>A0ABS4KA93</accession>
<evidence type="ECO:0000259" key="7">
    <source>
        <dbReference type="Pfam" id="PF04138"/>
    </source>
</evidence>
<dbReference type="PANTHER" id="PTHR38459:SF5">
    <property type="entry name" value="CELL WALL TEICHOIC ACID GLYCOSYLATION PROTEIN GTCA"/>
    <property type="match status" value="1"/>
</dbReference>
<evidence type="ECO:0000256" key="3">
    <source>
        <dbReference type="ARBA" id="ARBA00022692"/>
    </source>
</evidence>
<dbReference type="RefSeq" id="WP_021283194.1">
    <property type="nucleotide sequence ID" value="NZ_JAGGLL010000031.1"/>
</dbReference>
<dbReference type="Proteomes" id="UP001519308">
    <property type="component" value="Unassembled WGS sequence"/>
</dbReference>
<keyword evidence="9" id="KW-1185">Reference proteome</keyword>
<dbReference type="Pfam" id="PF04138">
    <property type="entry name" value="GtrA_DPMS_TM"/>
    <property type="match status" value="1"/>
</dbReference>
<evidence type="ECO:0000313" key="9">
    <source>
        <dbReference type="Proteomes" id="UP001519308"/>
    </source>
</evidence>
<evidence type="ECO:0000256" key="6">
    <source>
        <dbReference type="SAM" id="Phobius"/>
    </source>
</evidence>
<dbReference type="EMBL" id="JAGGLL010000031">
    <property type="protein sequence ID" value="MBP2023539.1"/>
    <property type="molecule type" value="Genomic_DNA"/>
</dbReference>
<dbReference type="InterPro" id="IPR051401">
    <property type="entry name" value="GtrA_CellWall_Glycosyl"/>
</dbReference>
<feature type="transmembrane region" description="Helical" evidence="6">
    <location>
        <begin position="82"/>
        <end position="104"/>
    </location>
</feature>
<sequence length="137" mass="15852">MKEKLVKLLNKYKEVVLYCIFGGLTTVINIITYFLLSRVLSINYLVSNIIAWILSVLFAYVTNKIFVFQSKNIELRYLVNEIVAFIGCRLFSGILDIGIMYVFVDILSFNDFIIKILANIVVIALNYIFSKLMIFKN</sequence>
<protein>
    <submittedName>
        <fullName evidence="8">Flippase GtrA</fullName>
    </submittedName>
</protein>
<comment type="subcellular location">
    <subcellularLocation>
        <location evidence="1">Membrane</location>
        <topology evidence="1">Multi-pass membrane protein</topology>
    </subcellularLocation>
</comment>
<evidence type="ECO:0000313" key="8">
    <source>
        <dbReference type="EMBL" id="MBP2023539.1"/>
    </source>
</evidence>
<gene>
    <name evidence="8" type="ORF">J2Z44_003376</name>
</gene>
<name>A0ABS4KA93_9CLOT</name>
<feature type="domain" description="GtrA/DPMS transmembrane" evidence="7">
    <location>
        <begin position="18"/>
        <end position="135"/>
    </location>
</feature>
<dbReference type="PANTHER" id="PTHR38459">
    <property type="entry name" value="PROPHAGE BACTOPRENOL-LINKED GLUCOSE TRANSLOCASE HOMOLOG"/>
    <property type="match status" value="1"/>
</dbReference>
<reference evidence="8 9" key="1">
    <citation type="submission" date="2021-03" db="EMBL/GenBank/DDBJ databases">
        <title>Genomic Encyclopedia of Type Strains, Phase IV (KMG-IV): sequencing the most valuable type-strain genomes for metagenomic binning, comparative biology and taxonomic classification.</title>
        <authorList>
            <person name="Goeker M."/>
        </authorList>
    </citation>
    <scope>NUCLEOTIDE SEQUENCE [LARGE SCALE GENOMIC DNA]</scope>
    <source>
        <strain evidence="8 9">DSM 28650</strain>
    </source>
</reference>
<feature type="transmembrane region" description="Helical" evidence="6">
    <location>
        <begin position="15"/>
        <end position="36"/>
    </location>
</feature>